<gene>
    <name evidence="5" type="ORF">AAAT04_01770</name>
</gene>
<evidence type="ECO:0000256" key="3">
    <source>
        <dbReference type="SAM" id="Phobius"/>
    </source>
</evidence>
<comment type="caution">
    <text evidence="5">The sequence shown here is derived from an EMBL/GenBank/DDBJ whole genome shotgun (WGS) entry which is preliminary data.</text>
</comment>
<evidence type="ECO:0000256" key="1">
    <source>
        <dbReference type="ARBA" id="ARBA00024353"/>
    </source>
</evidence>
<dbReference type="Gene3D" id="1.10.10.1320">
    <property type="entry name" value="Anti-sigma factor, zinc-finger domain"/>
    <property type="match status" value="1"/>
</dbReference>
<keyword evidence="3" id="KW-0472">Membrane</keyword>
<keyword evidence="3" id="KW-1133">Transmembrane helix</keyword>
<evidence type="ECO:0000313" key="6">
    <source>
        <dbReference type="Proteomes" id="UP001482186"/>
    </source>
</evidence>
<dbReference type="RefSeq" id="WP_262530080.1">
    <property type="nucleotide sequence ID" value="NZ_JAOQJS010000005.1"/>
</dbReference>
<keyword evidence="6" id="KW-1185">Reference proteome</keyword>
<name>A0ABV1EDW5_9FIRM</name>
<keyword evidence="3" id="KW-0812">Transmembrane</keyword>
<comment type="similarity">
    <text evidence="1">Belongs to the zinc-associated anti-sigma factor (ZAS) superfamily. Anti-sigma-W factor family.</text>
</comment>
<protein>
    <recommendedName>
        <fullName evidence="2">Anti-sigma-W factor RsiW</fullName>
    </recommendedName>
</protein>
<dbReference type="Pfam" id="PF13490">
    <property type="entry name" value="zf-HC2"/>
    <property type="match status" value="1"/>
</dbReference>
<dbReference type="Proteomes" id="UP001482186">
    <property type="component" value="Unassembled WGS sequence"/>
</dbReference>
<sequence>MKKECEMINDLLPLYIDGVCSEESKKLVEEHMKTCDSCRKTAEQMKSDLALPMKDSADVKGFRKFVNKKVWGRALIIIVIFAVLWVVGNWAVTSHWSEVWPEIGAEGIQENVEVVEMDGALYLHQSALLGSGQIVTISTGEELENGIVRFYLGEQGLTSLDPTGQSRSWQLTESYHALGGHREGATISSAFASGDEEETESLPVIRKVVYCHKDGTEVTVLWEEGQEPKILEAQK</sequence>
<dbReference type="InterPro" id="IPR027383">
    <property type="entry name" value="Znf_put"/>
</dbReference>
<reference evidence="5 6" key="1">
    <citation type="submission" date="2024-04" db="EMBL/GenBank/DDBJ databases">
        <title>Human intestinal bacterial collection.</title>
        <authorList>
            <person name="Pauvert C."/>
            <person name="Hitch T.C.A."/>
            <person name="Clavel T."/>
        </authorList>
    </citation>
    <scope>NUCLEOTIDE SEQUENCE [LARGE SCALE GENOMIC DNA]</scope>
    <source>
        <strain evidence="5 6">CLA-AA-H141</strain>
    </source>
</reference>
<organism evidence="5 6">
    <name type="scientific">Coprococcus ammoniilyticus</name>
    <dbReference type="NCBI Taxonomy" id="2981785"/>
    <lineage>
        <taxon>Bacteria</taxon>
        <taxon>Bacillati</taxon>
        <taxon>Bacillota</taxon>
        <taxon>Clostridia</taxon>
        <taxon>Lachnospirales</taxon>
        <taxon>Lachnospiraceae</taxon>
        <taxon>Coprococcus</taxon>
    </lineage>
</organism>
<evidence type="ECO:0000259" key="4">
    <source>
        <dbReference type="Pfam" id="PF13490"/>
    </source>
</evidence>
<feature type="transmembrane region" description="Helical" evidence="3">
    <location>
        <begin position="70"/>
        <end position="92"/>
    </location>
</feature>
<proteinExistence type="inferred from homology"/>
<feature type="domain" description="Putative zinc-finger" evidence="4">
    <location>
        <begin position="5"/>
        <end position="39"/>
    </location>
</feature>
<dbReference type="EMBL" id="JBBNFM010000001">
    <property type="protein sequence ID" value="MEQ2452779.1"/>
    <property type="molecule type" value="Genomic_DNA"/>
</dbReference>
<evidence type="ECO:0000256" key="2">
    <source>
        <dbReference type="ARBA" id="ARBA00024438"/>
    </source>
</evidence>
<dbReference type="InterPro" id="IPR041916">
    <property type="entry name" value="Anti_sigma_zinc_sf"/>
</dbReference>
<accession>A0ABV1EDW5</accession>
<evidence type="ECO:0000313" key="5">
    <source>
        <dbReference type="EMBL" id="MEQ2452779.1"/>
    </source>
</evidence>